<name>A0A8H5M5P3_9AGAR</name>
<proteinExistence type="predicted"/>
<feature type="domain" description="Protein CPL1-like" evidence="1">
    <location>
        <begin position="245"/>
        <end position="314"/>
    </location>
</feature>
<evidence type="ECO:0000313" key="2">
    <source>
        <dbReference type="EMBL" id="KAF5381682.1"/>
    </source>
</evidence>
<dbReference type="AlphaFoldDB" id="A0A8H5M5P3"/>
<comment type="caution">
    <text evidence="2">The sequence shown here is derived from an EMBL/GenBank/DDBJ whole genome shotgun (WGS) entry which is preliminary data.</text>
</comment>
<protein>
    <recommendedName>
        <fullName evidence="1">Protein CPL1-like domain-containing protein</fullName>
    </recommendedName>
</protein>
<evidence type="ECO:0000259" key="1">
    <source>
        <dbReference type="Pfam" id="PF21671"/>
    </source>
</evidence>
<organism evidence="2 3">
    <name type="scientific">Tricholomella constricta</name>
    <dbReference type="NCBI Taxonomy" id="117010"/>
    <lineage>
        <taxon>Eukaryota</taxon>
        <taxon>Fungi</taxon>
        <taxon>Dikarya</taxon>
        <taxon>Basidiomycota</taxon>
        <taxon>Agaricomycotina</taxon>
        <taxon>Agaricomycetes</taxon>
        <taxon>Agaricomycetidae</taxon>
        <taxon>Agaricales</taxon>
        <taxon>Tricholomatineae</taxon>
        <taxon>Lyophyllaceae</taxon>
        <taxon>Tricholomella</taxon>
    </lineage>
</organism>
<dbReference type="OrthoDB" id="439917at2759"/>
<reference evidence="2 3" key="1">
    <citation type="journal article" date="2020" name="ISME J.">
        <title>Uncovering the hidden diversity of litter-decomposition mechanisms in mushroom-forming fungi.</title>
        <authorList>
            <person name="Floudas D."/>
            <person name="Bentzer J."/>
            <person name="Ahren D."/>
            <person name="Johansson T."/>
            <person name="Persson P."/>
            <person name="Tunlid A."/>
        </authorList>
    </citation>
    <scope>NUCLEOTIDE SEQUENCE [LARGE SCALE GENOMIC DNA]</scope>
    <source>
        <strain evidence="2 3">CBS 661.87</strain>
    </source>
</reference>
<sequence>MGSTLNTSINPPASRVAFRFCPTMRLTVPLVVSSVAALLLPSVVAAKQFPRLRAKGGIKSQVNAYSERQFRVKRDVTDMCMSMSGAQYAQALGFPAPVEIQALSVCLCSMDVDAWLTTNPDGMILADSIGLAEAQAGLHFLFATPGGFAEMCTTPTHAARTCEQGVSPCFYACESGYTPDEGSCICEEPNTECNGVCGDFSTGCGSAIPRKRRSLPITTLAQAKVTCKISESVCGIAGRENTQDYECVDTSSALDSCGGCITPHPFYEPHRMTSKGVECGRLSGVISARCQKSQCIVSQCRKGLEPSADNTECVPVVSMAERILVDGVLPIFKLNHKRQDAAINVVPDVELVAQVKDLVTAVAELNTIVNSLPVQDVTAAVDVAALGRIIVDAATSLVESATVAGVVSNIQTLADSIANFKASLDACGCVEALGLDEVFAKLESASQLSASLQVWSDVNSVVHPQVAEDSLPDLSPVVIPNTSDLTVDLGLSGLLNIFGDADEPLLPPVTIHGEATADSSITYQISALADAVLQLKAAASDNFPSSSSGGVNFVTVSGSTNLDSTLADPIVQATIDFVASNDAPSALSNINTLVAANAALANALGGITNPTPALSGLLGILDTVGKTALDLKNTLNLEGTLNGVLPLGLGSILGSLVGTLTSVTGTLIEELHGKIGDLVGLVLGLQSQTAALPALLPSIPSVPSPGLPGGDLLKSVVRTVTQLLGSLGVGDLLKNLEAVIGASGTLETALGGCRCVDRLGLGDVFKGVGEVRSKALELKAFVEANKDAGLGAKVTAGGSGTVLGNANVLMKVLSVLE</sequence>
<dbReference type="EMBL" id="JAACJP010000010">
    <property type="protein sequence ID" value="KAF5381682.1"/>
    <property type="molecule type" value="Genomic_DNA"/>
</dbReference>
<dbReference type="InterPro" id="IPR048661">
    <property type="entry name" value="CPL1-like"/>
</dbReference>
<dbReference type="Proteomes" id="UP000565441">
    <property type="component" value="Unassembled WGS sequence"/>
</dbReference>
<keyword evidence="3" id="KW-1185">Reference proteome</keyword>
<evidence type="ECO:0000313" key="3">
    <source>
        <dbReference type="Proteomes" id="UP000565441"/>
    </source>
</evidence>
<gene>
    <name evidence="2" type="ORF">D9615_005454</name>
</gene>
<accession>A0A8H5M5P3</accession>
<dbReference type="Pfam" id="PF21671">
    <property type="entry name" value="CPL1-like"/>
    <property type="match status" value="1"/>
</dbReference>